<evidence type="ECO:0000313" key="1">
    <source>
        <dbReference type="EMBL" id="CDQ24771.1"/>
    </source>
</evidence>
<reference evidence="1 2" key="2">
    <citation type="submission" date="2014-05" db="EMBL/GenBank/DDBJ databases">
        <title>Draft genome sequence of Halobacillus karajensis HK-03.</title>
        <authorList>
            <person name="Khelaifia S."/>
            <person name="Croce O."/>
            <person name="Lagier J.C."/>
            <person name="Raoult D."/>
        </authorList>
    </citation>
    <scope>NUCLEOTIDE SEQUENCE [LARGE SCALE GENOMIC DNA]</scope>
    <source>
        <strain evidence="1 2">HD-03</strain>
    </source>
</reference>
<keyword evidence="2" id="KW-1185">Reference proteome</keyword>
<dbReference type="Proteomes" id="UP000028868">
    <property type="component" value="Unassembled WGS sequence"/>
</dbReference>
<comment type="caution">
    <text evidence="1">The sequence shown here is derived from an EMBL/GenBank/DDBJ whole genome shotgun (WGS) entry which is preliminary data.</text>
</comment>
<evidence type="ECO:0000313" key="2">
    <source>
        <dbReference type="Proteomes" id="UP000028868"/>
    </source>
</evidence>
<organism evidence="1 2">
    <name type="scientific">Halobacillus karajensis</name>
    <dbReference type="NCBI Taxonomy" id="195088"/>
    <lineage>
        <taxon>Bacteria</taxon>
        <taxon>Bacillati</taxon>
        <taxon>Bacillota</taxon>
        <taxon>Bacilli</taxon>
        <taxon>Bacillales</taxon>
        <taxon>Bacillaceae</taxon>
        <taxon>Halobacillus</taxon>
    </lineage>
</organism>
<sequence>MRLAVFSLAVVLIAAVFLYLDNREINALKGDKAYPMIEEPTQHPQPITASSFEMNDSSIHLTKLYSKSNAKGLYLGMWYGVGNNKMNNREKEWKREEGQIEFLVKAVDSNGSTYNGHTIGTSEGTFTTFRYVQFDEFRYKQGMDKIDLYFYPILDEGKGGTPYEHAWFETTVELD</sequence>
<dbReference type="EMBL" id="CCDI010000004">
    <property type="protein sequence ID" value="CDQ24771.1"/>
    <property type="molecule type" value="Genomic_DNA"/>
</dbReference>
<reference evidence="2" key="1">
    <citation type="submission" date="2014-03" db="EMBL/GenBank/DDBJ databases">
        <authorList>
            <person name="Urmite Genomes U."/>
        </authorList>
    </citation>
    <scope>NUCLEOTIDE SEQUENCE [LARGE SCALE GENOMIC DNA]</scope>
    <source>
        <strain evidence="2">HD-03</strain>
    </source>
</reference>
<accession>A0A059NZ57</accession>
<name>A0A059NZ57_9BACI</name>
<protein>
    <submittedName>
        <fullName evidence="1">Uncharacterized protein</fullName>
    </submittedName>
</protein>
<dbReference type="AlphaFoldDB" id="A0A059NZ57"/>
<gene>
    <name evidence="1" type="ORF">BN983_03068</name>
</gene>
<proteinExistence type="predicted"/>